<dbReference type="GO" id="GO:0006412">
    <property type="term" value="P:translation"/>
    <property type="evidence" value="ECO:0007669"/>
    <property type="project" value="InterPro"/>
</dbReference>
<dbReference type="EMBL" id="CAFABE010000004">
    <property type="protein sequence ID" value="CAB4817323.1"/>
    <property type="molecule type" value="Genomic_DNA"/>
</dbReference>
<dbReference type="GO" id="GO:0022627">
    <property type="term" value="C:cytosolic small ribosomal subunit"/>
    <property type="evidence" value="ECO:0007669"/>
    <property type="project" value="TreeGrafter"/>
</dbReference>
<dbReference type="PANTHER" id="PTHR13479">
    <property type="entry name" value="30S RIBOSOMAL PROTEIN S18"/>
    <property type="match status" value="1"/>
</dbReference>
<protein>
    <submittedName>
        <fullName evidence="7">Unannotated protein</fullName>
    </submittedName>
</protein>
<keyword evidence="2" id="KW-0689">Ribosomal protein</keyword>
<name>A0A6J7PTP4_9ZZZZ</name>
<dbReference type="PRINTS" id="PR00974">
    <property type="entry name" value="RIBOSOMALS18"/>
</dbReference>
<feature type="compositionally biased region" description="Basic and acidic residues" evidence="4">
    <location>
        <begin position="89"/>
        <end position="110"/>
    </location>
</feature>
<dbReference type="EMBL" id="CAFBLT010000001">
    <property type="protein sequence ID" value="CAB4872563.1"/>
    <property type="molecule type" value="Genomic_DNA"/>
</dbReference>
<evidence type="ECO:0000313" key="6">
    <source>
        <dbReference type="EMBL" id="CAB4872563.1"/>
    </source>
</evidence>
<reference evidence="7" key="1">
    <citation type="submission" date="2020-05" db="EMBL/GenBank/DDBJ databases">
        <authorList>
            <person name="Chiriac C."/>
            <person name="Salcher M."/>
            <person name="Ghai R."/>
            <person name="Kavagutti S V."/>
        </authorList>
    </citation>
    <scope>NUCLEOTIDE SEQUENCE</scope>
</reference>
<dbReference type="SUPFAM" id="SSF46911">
    <property type="entry name" value="Ribosomal protein S18"/>
    <property type="match status" value="1"/>
</dbReference>
<evidence type="ECO:0000313" key="5">
    <source>
        <dbReference type="EMBL" id="CAB4817323.1"/>
    </source>
</evidence>
<sequence length="166" mass="19059">MARNNMKTPKRAPKDLNRRIKKKPCQFCREQTVWIDYKDLNTLRKFMSDRGKIRARRTTGNCEQHQHDIAEAIKTARELVLLPYTQRTVTERPGGRRGDRGDRGDRRPRDGDDDGPTLADVTGIEEMVSDIIEINEIKEVEEVIAEAEVIEEAEEIVEEAAAKEAE</sequence>
<dbReference type="InterPro" id="IPR001648">
    <property type="entry name" value="Ribosomal_bS18"/>
</dbReference>
<evidence type="ECO:0000256" key="4">
    <source>
        <dbReference type="SAM" id="MobiDB-lite"/>
    </source>
</evidence>
<evidence type="ECO:0000313" key="7">
    <source>
        <dbReference type="EMBL" id="CAB5008628.1"/>
    </source>
</evidence>
<dbReference type="PANTHER" id="PTHR13479:SF40">
    <property type="entry name" value="SMALL RIBOSOMAL SUBUNIT PROTEIN BS18M"/>
    <property type="match status" value="1"/>
</dbReference>
<evidence type="ECO:0000256" key="2">
    <source>
        <dbReference type="ARBA" id="ARBA00022980"/>
    </source>
</evidence>
<comment type="similarity">
    <text evidence="1">Belongs to the bacterial ribosomal protein bS18 family.</text>
</comment>
<dbReference type="AlphaFoldDB" id="A0A6J7PTP4"/>
<dbReference type="Gene3D" id="4.10.640.10">
    <property type="entry name" value="Ribosomal protein S18"/>
    <property type="match status" value="1"/>
</dbReference>
<proteinExistence type="inferred from homology"/>
<organism evidence="7">
    <name type="scientific">freshwater metagenome</name>
    <dbReference type="NCBI Taxonomy" id="449393"/>
    <lineage>
        <taxon>unclassified sequences</taxon>
        <taxon>metagenomes</taxon>
        <taxon>ecological metagenomes</taxon>
    </lineage>
</organism>
<keyword evidence="3" id="KW-0687">Ribonucleoprotein</keyword>
<dbReference type="InterPro" id="IPR036870">
    <property type="entry name" value="Ribosomal_bS18_sf"/>
</dbReference>
<dbReference type="EMBL" id="CAFBPM010000001">
    <property type="protein sequence ID" value="CAB5008628.1"/>
    <property type="molecule type" value="Genomic_DNA"/>
</dbReference>
<dbReference type="Pfam" id="PF01084">
    <property type="entry name" value="Ribosomal_S18"/>
    <property type="match status" value="1"/>
</dbReference>
<dbReference type="NCBIfam" id="TIGR00165">
    <property type="entry name" value="S18"/>
    <property type="match status" value="1"/>
</dbReference>
<evidence type="ECO:0000256" key="1">
    <source>
        <dbReference type="ARBA" id="ARBA00005589"/>
    </source>
</evidence>
<dbReference type="GO" id="GO:0003735">
    <property type="term" value="F:structural constituent of ribosome"/>
    <property type="evidence" value="ECO:0007669"/>
    <property type="project" value="InterPro"/>
</dbReference>
<accession>A0A6J7PTP4</accession>
<dbReference type="GO" id="GO:0070181">
    <property type="term" value="F:small ribosomal subunit rRNA binding"/>
    <property type="evidence" value="ECO:0007669"/>
    <property type="project" value="TreeGrafter"/>
</dbReference>
<feature type="region of interest" description="Disordered" evidence="4">
    <location>
        <begin position="84"/>
        <end position="119"/>
    </location>
</feature>
<dbReference type="HAMAP" id="MF_00270">
    <property type="entry name" value="Ribosomal_bS18"/>
    <property type="match status" value="1"/>
</dbReference>
<evidence type="ECO:0000256" key="3">
    <source>
        <dbReference type="ARBA" id="ARBA00023274"/>
    </source>
</evidence>
<gene>
    <name evidence="5" type="ORF">UFOPK3164_00167</name>
    <name evidence="6" type="ORF">UFOPK3427_00902</name>
    <name evidence="7" type="ORF">UFOPK4112_00183</name>
</gene>